<dbReference type="RefSeq" id="WP_170985521.1">
    <property type="nucleotide sequence ID" value="NZ_CP109968.1"/>
</dbReference>
<evidence type="ECO:0000313" key="1">
    <source>
        <dbReference type="EMBL" id="UYZ06144.1"/>
    </source>
</evidence>
<organism evidence="1 2">
    <name type="scientific">Agrobacterium salinitolerans</name>
    <dbReference type="NCBI Taxonomy" id="1183413"/>
    <lineage>
        <taxon>Bacteria</taxon>
        <taxon>Pseudomonadati</taxon>
        <taxon>Pseudomonadota</taxon>
        <taxon>Alphaproteobacteria</taxon>
        <taxon>Hyphomicrobiales</taxon>
        <taxon>Rhizobiaceae</taxon>
        <taxon>Rhizobium/Agrobacterium group</taxon>
        <taxon>Agrobacterium</taxon>
    </lineage>
</organism>
<gene>
    <name evidence="1" type="ORF">CFBP5507_07675</name>
</gene>
<accession>A0A9X9K8B7</accession>
<protein>
    <submittedName>
        <fullName evidence="1">Uncharacterized protein</fullName>
    </submittedName>
</protein>
<dbReference type="AlphaFoldDB" id="A0A9X9K8B7"/>
<dbReference type="KEGG" id="asal:CFBP5507_07675"/>
<proteinExistence type="predicted"/>
<evidence type="ECO:0000313" key="2">
    <source>
        <dbReference type="Proteomes" id="UP000298735"/>
    </source>
</evidence>
<dbReference type="Proteomes" id="UP000298735">
    <property type="component" value="Chromosome Circular"/>
</dbReference>
<name>A0A9X9K8B7_9HYPH</name>
<dbReference type="EMBL" id="CP109968">
    <property type="protein sequence ID" value="UYZ06144.1"/>
    <property type="molecule type" value="Genomic_DNA"/>
</dbReference>
<reference evidence="1" key="1">
    <citation type="submission" date="2022-10" db="EMBL/GenBank/DDBJ databases">
        <title>Complete genome sequence of Agrobacterium salinitolerans CFBP5507.</title>
        <authorList>
            <person name="Tchabashvili S."/>
            <person name="Yen H.-C."/>
            <person name="Haryono M."/>
            <person name="Lin Y.-C."/>
            <person name="Lai E.-M."/>
            <person name="Kuo C.-H."/>
        </authorList>
    </citation>
    <scope>NUCLEOTIDE SEQUENCE</scope>
    <source>
        <strain evidence="1">CFBP5507</strain>
    </source>
</reference>
<sequence>MRIIENPLKGMASKIAALFSPSPAVRADLARISDDITSEAVKNLPRKD</sequence>